<name>A0AAW2C2W2_9ROSI</name>
<accession>A0AAW2C2W2</accession>
<dbReference type="InterPro" id="IPR031731">
    <property type="entry name" value="CX9C"/>
</dbReference>
<dbReference type="GO" id="GO:0005739">
    <property type="term" value="C:mitochondrion"/>
    <property type="evidence" value="ECO:0007669"/>
    <property type="project" value="GOC"/>
</dbReference>
<keyword evidence="3" id="KW-1185">Reference proteome</keyword>
<organism evidence="2 3">
    <name type="scientific">Lithocarpus litseifolius</name>
    <dbReference type="NCBI Taxonomy" id="425828"/>
    <lineage>
        <taxon>Eukaryota</taxon>
        <taxon>Viridiplantae</taxon>
        <taxon>Streptophyta</taxon>
        <taxon>Embryophyta</taxon>
        <taxon>Tracheophyta</taxon>
        <taxon>Spermatophyta</taxon>
        <taxon>Magnoliopsida</taxon>
        <taxon>eudicotyledons</taxon>
        <taxon>Gunneridae</taxon>
        <taxon>Pentapetalae</taxon>
        <taxon>rosids</taxon>
        <taxon>fabids</taxon>
        <taxon>Fagales</taxon>
        <taxon>Fagaceae</taxon>
        <taxon>Lithocarpus</taxon>
    </lineage>
</organism>
<evidence type="ECO:0000313" key="2">
    <source>
        <dbReference type="EMBL" id="KAK9992630.1"/>
    </source>
</evidence>
<proteinExistence type="predicted"/>
<comment type="caution">
    <text evidence="2">The sequence shown here is derived from an EMBL/GenBank/DDBJ whole genome shotgun (WGS) entry which is preliminary data.</text>
</comment>
<protein>
    <recommendedName>
        <fullName evidence="1">IMS import disulfide relay-system CHCH-CHCH-like Cx9C domain-containing protein</fullName>
    </recommendedName>
</protein>
<dbReference type="PANTHER" id="PTHR28066">
    <property type="entry name" value="37S RIBOSOMAL PROTEIN MRP10, MITOCHONDRIAL"/>
    <property type="match status" value="1"/>
</dbReference>
<dbReference type="Pfam" id="PF16860">
    <property type="entry name" value="CX9C"/>
    <property type="match status" value="1"/>
</dbReference>
<feature type="domain" description="IMS import disulfide relay-system CHCH-CHCH-like Cx9C" evidence="1">
    <location>
        <begin position="76"/>
        <end position="113"/>
    </location>
</feature>
<gene>
    <name evidence="2" type="ORF">SO802_027615</name>
</gene>
<reference evidence="2 3" key="1">
    <citation type="submission" date="2024-01" db="EMBL/GenBank/DDBJ databases">
        <title>A telomere-to-telomere, gap-free genome of sweet tea (Lithocarpus litseifolius).</title>
        <authorList>
            <person name="Zhou J."/>
        </authorList>
    </citation>
    <scope>NUCLEOTIDE SEQUENCE [LARGE SCALE GENOMIC DNA]</scope>
    <source>
        <strain evidence="2">Zhou-2022a</strain>
        <tissue evidence="2">Leaf</tissue>
    </source>
</reference>
<evidence type="ECO:0000259" key="1">
    <source>
        <dbReference type="Pfam" id="PF16860"/>
    </source>
</evidence>
<dbReference type="InterPro" id="IPR017264">
    <property type="entry name" value="Ribosomal_mS37_fun"/>
</dbReference>
<evidence type="ECO:0000313" key="3">
    <source>
        <dbReference type="Proteomes" id="UP001459277"/>
    </source>
</evidence>
<dbReference type="PANTHER" id="PTHR28066:SF1">
    <property type="entry name" value="SMALL RIBOSOMAL SUBUNIT PROTEIN MS37"/>
    <property type="match status" value="1"/>
</dbReference>
<dbReference type="GO" id="GO:0032543">
    <property type="term" value="P:mitochondrial translation"/>
    <property type="evidence" value="ECO:0007669"/>
    <property type="project" value="InterPro"/>
</dbReference>
<dbReference type="Proteomes" id="UP001459277">
    <property type="component" value="Unassembled WGS sequence"/>
</dbReference>
<sequence length="145" mass="15760">MTHLCDQTLVYTSDLSSSLSHSDIYLASLHGTLSLSLSAHPSPAAAAAAPAFKYRIMGRKAGSLYINPKKFTSLHKPCMTEMIAFLNCLAVNNNSNDKCVRQKELLSVCMDSQCLCYRQPIKESLGEALITTCRGLAEEESSLGL</sequence>
<dbReference type="AlphaFoldDB" id="A0AAW2C2W2"/>
<dbReference type="GO" id="GO:0003735">
    <property type="term" value="F:structural constituent of ribosome"/>
    <property type="evidence" value="ECO:0007669"/>
    <property type="project" value="InterPro"/>
</dbReference>
<dbReference type="EMBL" id="JAZDWU010000009">
    <property type="protein sequence ID" value="KAK9992630.1"/>
    <property type="molecule type" value="Genomic_DNA"/>
</dbReference>